<dbReference type="EMBL" id="ACLJ02000001">
    <property type="protein sequence ID" value="EFK54961.1"/>
    <property type="molecule type" value="Genomic_DNA"/>
</dbReference>
<dbReference type="STRING" id="585529.HMPREF0291_10219"/>
<proteinExistence type="predicted"/>
<evidence type="ECO:0000313" key="3">
    <source>
        <dbReference type="Proteomes" id="UP000004208"/>
    </source>
</evidence>
<dbReference type="PANTHER" id="PTHR40765:SF2">
    <property type="entry name" value="ESX-2 SECRETION SYSTEM ATPASE ECCB2"/>
    <property type="match status" value="1"/>
</dbReference>
<protein>
    <submittedName>
        <fullName evidence="2">Type VII secretion protein EccB</fullName>
    </submittedName>
</protein>
<keyword evidence="3" id="KW-1185">Reference proteome</keyword>
<reference evidence="2" key="1">
    <citation type="submission" date="2010-06" db="EMBL/GenBank/DDBJ databases">
        <authorList>
            <person name="Muzny D."/>
            <person name="Qin X."/>
            <person name="Buhay C."/>
            <person name="Dugan-Rocha S."/>
            <person name="Ding Y."/>
            <person name="Chen G."/>
            <person name="Hawes A."/>
            <person name="Holder M."/>
            <person name="Jhangiani S."/>
            <person name="Johnson A."/>
            <person name="Khan Z."/>
            <person name="Li Z."/>
            <person name="Liu W."/>
            <person name="Liu X."/>
            <person name="Perez L."/>
            <person name="Shen H."/>
            <person name="Wang Q."/>
            <person name="Watt J."/>
            <person name="Xi L."/>
            <person name="Xin Y."/>
            <person name="Zhou J."/>
            <person name="Deng J."/>
            <person name="Jiang H."/>
            <person name="Liu Y."/>
            <person name="Qu J."/>
            <person name="Song X.-Z."/>
            <person name="Zhang L."/>
            <person name="Villasana D."/>
            <person name="Johnson A."/>
            <person name="Liu J."/>
            <person name="Liyanage D."/>
            <person name="Lorensuhewa L."/>
            <person name="Robinson T."/>
            <person name="Song A."/>
            <person name="Song B.-B."/>
            <person name="Dinh H."/>
            <person name="Thornton R."/>
            <person name="Coyle M."/>
            <person name="Francisco L."/>
            <person name="Jackson L."/>
            <person name="Javaid M."/>
            <person name="Korchina V."/>
            <person name="Kovar C."/>
            <person name="Mata R."/>
            <person name="Mathew T."/>
            <person name="Ngo R."/>
            <person name="Nguyen L."/>
            <person name="Nguyen N."/>
            <person name="Okwuonu G."/>
            <person name="Ongeri F."/>
            <person name="Pham C."/>
            <person name="Simmons D."/>
            <person name="Wilczek-Boney K."/>
            <person name="Hale W."/>
            <person name="Jakkamsetti A."/>
            <person name="Pham P."/>
            <person name="Ruth R."/>
            <person name="San Lucas F."/>
            <person name="Warren J."/>
            <person name="Zhang J."/>
            <person name="Zhao Z."/>
            <person name="Zhou C."/>
            <person name="Zhu D."/>
            <person name="Lee S."/>
            <person name="Bess C."/>
            <person name="Blankenburg K."/>
            <person name="Forbes L."/>
            <person name="Fu Q."/>
            <person name="Gubbala S."/>
            <person name="Hirani K."/>
            <person name="Jayaseelan J.C."/>
            <person name="Lara F."/>
            <person name="Munidasa M."/>
            <person name="Palculict T."/>
            <person name="Patil S."/>
            <person name="Pu L.-L."/>
            <person name="Saada N."/>
            <person name="Tang L."/>
            <person name="Weissenberger G."/>
            <person name="Zhu Y."/>
            <person name="Hemphill L."/>
            <person name="Shang Y."/>
            <person name="Youmans B."/>
            <person name="Ayvaz T."/>
            <person name="Ross M."/>
            <person name="Santibanez J."/>
            <person name="Aqrawi P."/>
            <person name="Gross S."/>
            <person name="Joshi V."/>
            <person name="Fowler G."/>
            <person name="Nazareth L."/>
            <person name="Reid J."/>
            <person name="Worley K."/>
            <person name="Petrosino J."/>
            <person name="Highlander S."/>
            <person name="Gibbs R."/>
        </authorList>
    </citation>
    <scope>NUCLEOTIDE SEQUENCE [LARGE SCALE GENOMIC DNA]</scope>
    <source>
        <strain evidence="2">ATCC 33030</strain>
    </source>
</reference>
<accession>D7WAT0</accession>
<keyword evidence="1" id="KW-0472">Membrane</keyword>
<keyword evidence="1" id="KW-0812">Transmembrane</keyword>
<name>D7WAT0_9CORY</name>
<keyword evidence="1" id="KW-1133">Transmembrane helix</keyword>
<dbReference type="InterPro" id="IPR007795">
    <property type="entry name" value="T7SS_EccB"/>
</dbReference>
<dbReference type="HOGENOM" id="CLU_036302_3_1_11"/>
<evidence type="ECO:0000313" key="2">
    <source>
        <dbReference type="EMBL" id="EFK54961.1"/>
    </source>
</evidence>
<dbReference type="eggNOG" id="COG3266">
    <property type="taxonomic scope" value="Bacteria"/>
</dbReference>
<comment type="caution">
    <text evidence="2">The sequence shown here is derived from an EMBL/GenBank/DDBJ whole genome shotgun (WGS) entry which is preliminary data.</text>
</comment>
<dbReference type="GO" id="GO:0005576">
    <property type="term" value="C:extracellular region"/>
    <property type="evidence" value="ECO:0007669"/>
    <property type="project" value="TreeGrafter"/>
</dbReference>
<dbReference type="PANTHER" id="PTHR40765">
    <property type="entry name" value="ESX-2 SECRETION SYSTEM ATPASE ECCB2"/>
    <property type="match status" value="1"/>
</dbReference>
<dbReference type="Pfam" id="PF05108">
    <property type="entry name" value="T7SS_ESX1_EccB"/>
    <property type="match status" value="1"/>
</dbReference>
<dbReference type="Gene3D" id="3.30.2390.20">
    <property type="entry name" value="Type VII secretion system EccB, repeat 1 domain"/>
    <property type="match status" value="1"/>
</dbReference>
<dbReference type="InterPro" id="IPR044857">
    <property type="entry name" value="T7SS_EccB_R1"/>
</dbReference>
<evidence type="ECO:0000256" key="1">
    <source>
        <dbReference type="SAM" id="Phobius"/>
    </source>
</evidence>
<dbReference type="Proteomes" id="UP000004208">
    <property type="component" value="Unassembled WGS sequence"/>
</dbReference>
<dbReference type="RefSeq" id="WP_005286621.1">
    <property type="nucleotide sequence ID" value="NZ_CM000961.1"/>
</dbReference>
<dbReference type="AlphaFoldDB" id="D7WAT0"/>
<dbReference type="NCBIfam" id="TIGR03919">
    <property type="entry name" value="T7SS_EccB"/>
    <property type="match status" value="1"/>
</dbReference>
<organism evidence="2 3">
    <name type="scientific">Corynebacterium genitalium ATCC 33030</name>
    <dbReference type="NCBI Taxonomy" id="585529"/>
    <lineage>
        <taxon>Bacteria</taxon>
        <taxon>Bacillati</taxon>
        <taxon>Actinomycetota</taxon>
        <taxon>Actinomycetes</taxon>
        <taxon>Mycobacteriales</taxon>
        <taxon>Corynebacteriaceae</taxon>
        <taxon>Corynebacterium</taxon>
    </lineage>
</organism>
<sequence length="435" mass="45745">MSRTHDEKTNTAQRLLPTTRSQVSGHRFMRRRVEHGLIYGDIRMIHDPLASRRRSAIFGLIAVVLIAGGCGLFAWLKPNPDPGAAAIMRAADGSLYVRVGEVVHPVTNLTSARLIAGSPDEPQRVGDERLTDYPRGVPLGLTTAPAMFAPEGSNDIAWSACSLIDASHTPTLTVHAGPAPELLEPREAILVAHDGDDWLVTQAGRAKLPPATDPAGRLIRRELGIDAATPRREMHSGVLGALRELPPIGLPHPLPRVLETGAEAWILTGHGGVQQITPLQRDVLVAAGAHTERTDTAAIAAYPDADPPLTLSIPDEKPEWGDPAATSGAVETAVCVAENGQAGRRPADALTRGAVELSGAGPATHFIGLSDGAVGVDTGFGYHVVSGAGQRHGVDQQAVLEMIGVAHMEKAPWAIIGLLPAGPDLTREGALTATY</sequence>
<feature type="transmembrane region" description="Helical" evidence="1">
    <location>
        <begin position="56"/>
        <end position="76"/>
    </location>
</feature>
<gene>
    <name evidence="2" type="primary">eccB</name>
    <name evidence="2" type="ORF">HMPREF0291_10219</name>
</gene>